<evidence type="ECO:0000313" key="8">
    <source>
        <dbReference type="EMBL" id="KAG8170370.1"/>
    </source>
</evidence>
<evidence type="ECO:0000259" key="7">
    <source>
        <dbReference type="PROSITE" id="PS50950"/>
    </source>
</evidence>
<comment type="caution">
    <text evidence="8">The sequence shown here is derived from an EMBL/GenBank/DDBJ whole genome shotgun (WGS) entry which is preliminary data.</text>
</comment>
<feature type="non-terminal residue" evidence="8">
    <location>
        <position position="464"/>
    </location>
</feature>
<keyword evidence="1" id="KW-0479">Metal-binding</keyword>
<dbReference type="Pfam" id="PF21787">
    <property type="entry name" value="TNP-like_RNaseH_N"/>
    <property type="match status" value="1"/>
</dbReference>
<evidence type="ECO:0000313" key="9">
    <source>
        <dbReference type="Proteomes" id="UP000827092"/>
    </source>
</evidence>
<keyword evidence="4 5" id="KW-0238">DNA-binding</keyword>
<evidence type="ECO:0000256" key="3">
    <source>
        <dbReference type="ARBA" id="ARBA00022833"/>
    </source>
</evidence>
<accession>A0AAV6TEX7</accession>
<name>A0AAV6TEX7_9ARAC</name>
<evidence type="ECO:0000256" key="6">
    <source>
        <dbReference type="SAM" id="Coils"/>
    </source>
</evidence>
<proteinExistence type="predicted"/>
<feature type="coiled-coil region" evidence="6">
    <location>
        <begin position="102"/>
        <end position="143"/>
    </location>
</feature>
<keyword evidence="9" id="KW-1185">Reference proteome</keyword>
<dbReference type="AlphaFoldDB" id="A0AAV6TEX7"/>
<dbReference type="GO" id="GO:0008270">
    <property type="term" value="F:zinc ion binding"/>
    <property type="evidence" value="ECO:0007669"/>
    <property type="project" value="UniProtKB-KW"/>
</dbReference>
<organism evidence="8 9">
    <name type="scientific">Oedothorax gibbosus</name>
    <dbReference type="NCBI Taxonomy" id="931172"/>
    <lineage>
        <taxon>Eukaryota</taxon>
        <taxon>Metazoa</taxon>
        <taxon>Ecdysozoa</taxon>
        <taxon>Arthropoda</taxon>
        <taxon>Chelicerata</taxon>
        <taxon>Arachnida</taxon>
        <taxon>Araneae</taxon>
        <taxon>Araneomorphae</taxon>
        <taxon>Entelegynae</taxon>
        <taxon>Araneoidea</taxon>
        <taxon>Linyphiidae</taxon>
        <taxon>Erigoninae</taxon>
        <taxon>Oedothorax</taxon>
    </lineage>
</organism>
<dbReference type="PROSITE" id="PS50950">
    <property type="entry name" value="ZF_THAP"/>
    <property type="match status" value="1"/>
</dbReference>
<feature type="domain" description="THAP-type" evidence="7">
    <location>
        <begin position="1"/>
        <end position="38"/>
    </location>
</feature>
<keyword evidence="3" id="KW-0862">Zinc</keyword>
<reference evidence="8 9" key="1">
    <citation type="journal article" date="2022" name="Nat. Ecol. Evol.">
        <title>A masculinizing supergene underlies an exaggerated male reproductive morph in a spider.</title>
        <authorList>
            <person name="Hendrickx F."/>
            <person name="De Corte Z."/>
            <person name="Sonet G."/>
            <person name="Van Belleghem S.M."/>
            <person name="Kostlbacher S."/>
            <person name="Vangestel C."/>
        </authorList>
    </citation>
    <scope>NUCLEOTIDE SEQUENCE [LARGE SCALE GENOMIC DNA]</scope>
    <source>
        <strain evidence="8">W744_W776</strain>
    </source>
</reference>
<gene>
    <name evidence="8" type="ORF">JTE90_007642</name>
</gene>
<keyword evidence="6" id="KW-0175">Coiled coil</keyword>
<evidence type="ECO:0000256" key="5">
    <source>
        <dbReference type="PROSITE-ProRule" id="PRU00309"/>
    </source>
</evidence>
<dbReference type="EMBL" id="JAFNEN010005602">
    <property type="protein sequence ID" value="KAG8170370.1"/>
    <property type="molecule type" value="Genomic_DNA"/>
</dbReference>
<protein>
    <recommendedName>
        <fullName evidence="7">THAP-type domain-containing protein</fullName>
    </recommendedName>
</protein>
<dbReference type="GO" id="GO:0003677">
    <property type="term" value="F:DNA binding"/>
    <property type="evidence" value="ECO:0007669"/>
    <property type="project" value="UniProtKB-UniRule"/>
</dbReference>
<dbReference type="InterPro" id="IPR006612">
    <property type="entry name" value="THAP_Znf"/>
</dbReference>
<evidence type="ECO:0000256" key="1">
    <source>
        <dbReference type="ARBA" id="ARBA00022723"/>
    </source>
</evidence>
<dbReference type="InterPro" id="IPR048365">
    <property type="entry name" value="TNP-like_RNaseH_N"/>
</dbReference>
<keyword evidence="2 5" id="KW-0863">Zinc-finger</keyword>
<sequence>MPNINTKLCEVHFTDDQFENHRADNRRLLKQTAVPSIFSHRPSLKSRRPSKYVLQKDSAEIPTGHIENDDQVPAEISVIEAEELEILPVANRLQGNDRLPSIDNFTLERDSTSEIIESLQRKLNLLQKKFRRKEQEMSNLKKQLSVLFTSDQLNCMEKGYSKRMVWSDETIEKALRIYLSCNTKGYNYLRECGYPLPSQRTVQRRIQNFVLKPGISHEVLNLLKLKIASMYLKERYVSIMFDEMQIAEGLILDASTKCVIGTPTIPSANGSYEEVAKHALVFFIGGVSTRWKQVVGYHFTGQSFCPITLKKEIFKIIQDCESIGLIIDSLVSDMGPHNQAFWRECAVGVKKRRKAKDIDIQAYCSHPVSNSRKLYIIADAPHILKNLRNHITQGQIVYLPPEVVKEHNLPTNEVSLVHIKDMLTLENQSDLKLCPQLTSSCLDIGHYDKMKVGPAHVLLNHAVA</sequence>
<evidence type="ECO:0000256" key="4">
    <source>
        <dbReference type="ARBA" id="ARBA00023125"/>
    </source>
</evidence>
<dbReference type="Proteomes" id="UP000827092">
    <property type="component" value="Unassembled WGS sequence"/>
</dbReference>
<evidence type="ECO:0000256" key="2">
    <source>
        <dbReference type="ARBA" id="ARBA00022771"/>
    </source>
</evidence>